<dbReference type="Gene3D" id="3.40.630.190">
    <property type="entry name" value="LCP protein"/>
    <property type="match status" value="1"/>
</dbReference>
<dbReference type="Proteomes" id="UP000581087">
    <property type="component" value="Unassembled WGS sequence"/>
</dbReference>
<name>A0A4Q2M8E9_9MICO</name>
<evidence type="ECO:0000256" key="3">
    <source>
        <dbReference type="SAM" id="Phobius"/>
    </source>
</evidence>
<protein>
    <submittedName>
        <fullName evidence="5">LCP family protein required for cell wall assembly</fullName>
    </submittedName>
    <submittedName>
        <fullName evidence="6">LytR family transcriptional regulator</fullName>
    </submittedName>
</protein>
<keyword evidence="7" id="KW-1185">Reference proteome</keyword>
<evidence type="ECO:0000256" key="1">
    <source>
        <dbReference type="ARBA" id="ARBA00006068"/>
    </source>
</evidence>
<accession>A0A4Q2M8E9</accession>
<dbReference type="PANTHER" id="PTHR33392:SF6">
    <property type="entry name" value="POLYISOPRENYL-TEICHOIC ACID--PEPTIDOGLYCAN TEICHOIC ACID TRANSFERASE TAGU"/>
    <property type="match status" value="1"/>
</dbReference>
<comment type="caution">
    <text evidence="6">The sequence shown here is derived from an EMBL/GenBank/DDBJ whole genome shotgun (WGS) entry which is preliminary data.</text>
</comment>
<dbReference type="InterPro" id="IPR050922">
    <property type="entry name" value="LytR/CpsA/Psr_CW_biosynth"/>
</dbReference>
<evidence type="ECO:0000313" key="8">
    <source>
        <dbReference type="Proteomes" id="UP000581087"/>
    </source>
</evidence>
<dbReference type="NCBIfam" id="TIGR00350">
    <property type="entry name" value="lytR_cpsA_psr"/>
    <property type="match status" value="1"/>
</dbReference>
<dbReference type="RefSeq" id="WP_129172573.1">
    <property type="nucleotide sequence ID" value="NZ_JACCBI010000001.1"/>
</dbReference>
<keyword evidence="3" id="KW-1133">Transmembrane helix</keyword>
<evidence type="ECO:0000313" key="7">
    <source>
        <dbReference type="Proteomes" id="UP000292686"/>
    </source>
</evidence>
<organism evidence="6 7">
    <name type="scientific">Agromyces atrinae</name>
    <dbReference type="NCBI Taxonomy" id="592376"/>
    <lineage>
        <taxon>Bacteria</taxon>
        <taxon>Bacillati</taxon>
        <taxon>Actinomycetota</taxon>
        <taxon>Actinomycetes</taxon>
        <taxon>Micrococcales</taxon>
        <taxon>Microbacteriaceae</taxon>
        <taxon>Agromyces</taxon>
    </lineage>
</organism>
<reference evidence="5 8" key="2">
    <citation type="submission" date="2020-07" db="EMBL/GenBank/DDBJ databases">
        <title>Sequencing the genomes of 1000 actinobacteria strains.</title>
        <authorList>
            <person name="Klenk H.-P."/>
        </authorList>
    </citation>
    <scope>NUCLEOTIDE SEQUENCE [LARGE SCALE GENOMIC DNA]</scope>
    <source>
        <strain evidence="5 8">DSM 23870</strain>
    </source>
</reference>
<dbReference type="Pfam" id="PF03816">
    <property type="entry name" value="LytR_cpsA_psr"/>
    <property type="match status" value="1"/>
</dbReference>
<evidence type="ECO:0000313" key="5">
    <source>
        <dbReference type="EMBL" id="NYD67468.1"/>
    </source>
</evidence>
<feature type="domain" description="Cell envelope-related transcriptional attenuator" evidence="4">
    <location>
        <begin position="97"/>
        <end position="252"/>
    </location>
</feature>
<keyword evidence="3" id="KW-0812">Transmembrane</keyword>
<dbReference type="OrthoDB" id="9782542at2"/>
<dbReference type="InterPro" id="IPR004474">
    <property type="entry name" value="LytR_CpsA_psr"/>
</dbReference>
<keyword evidence="3" id="KW-0472">Membrane</keyword>
<dbReference type="Proteomes" id="UP000292686">
    <property type="component" value="Unassembled WGS sequence"/>
</dbReference>
<evidence type="ECO:0000256" key="2">
    <source>
        <dbReference type="SAM" id="MobiDB-lite"/>
    </source>
</evidence>
<evidence type="ECO:0000313" key="6">
    <source>
        <dbReference type="EMBL" id="RXZ88308.1"/>
    </source>
</evidence>
<reference evidence="6 7" key="1">
    <citation type="submission" date="2019-01" db="EMBL/GenBank/DDBJ databases">
        <title>Agromyces.</title>
        <authorList>
            <person name="Li J."/>
        </authorList>
    </citation>
    <scope>NUCLEOTIDE SEQUENCE [LARGE SCALE GENOMIC DNA]</scope>
    <source>
        <strain evidence="6 7">DSM 23870</strain>
    </source>
</reference>
<feature type="transmembrane region" description="Helical" evidence="3">
    <location>
        <begin position="20"/>
        <end position="40"/>
    </location>
</feature>
<dbReference type="PANTHER" id="PTHR33392">
    <property type="entry name" value="POLYISOPRENYL-TEICHOIC ACID--PEPTIDOGLYCAN TEICHOIC ACID TRANSFERASE TAGU"/>
    <property type="match status" value="1"/>
</dbReference>
<feature type="compositionally biased region" description="Low complexity" evidence="2">
    <location>
        <begin position="374"/>
        <end position="388"/>
    </location>
</feature>
<gene>
    <name evidence="5" type="ORF">BJ972_001987</name>
    <name evidence="6" type="ORF">ESP50_03800</name>
</gene>
<sequence>MARHGRLEKSSPWRTIAKVATAVVGVIAVSGVSIAAYAVWDLSQTIKPSVTLGNESVLEGLPDVGAIDGGVNLLVIGSDSREGQGDGYGEDEEGTLNDVTMLLHIAEDHSHAAVVSFPRDMYVDVPECTDPQTGEELSAYNGKINSTLGRGGMACVVKTVEDLTGLTIPFAGVVQFNGVANLATAVGGVEVCVAERIEDDHTDTYLDPGTHSLTGLQALQFLRTRHGVGDGSDLGRISNQQVYMSSLARTLQSDGTLTDPVKLFGIAKVALANMTFSDSLGSVVNLVSIAKALKDTDLSQIAFVQYPTAYSGDGVVPVESAQIINLALQEDRPVVFDAEAQNNVSFGTVPDANQPVTEAPVEPEAPVDPEAPVETEAPVDPAAPTVEALPSDVYGMTAAESRCSSGRTFADQ</sequence>
<dbReference type="AlphaFoldDB" id="A0A4Q2M8E9"/>
<proteinExistence type="inferred from homology"/>
<dbReference type="EMBL" id="SDPM01000001">
    <property type="protein sequence ID" value="RXZ88308.1"/>
    <property type="molecule type" value="Genomic_DNA"/>
</dbReference>
<comment type="similarity">
    <text evidence="1">Belongs to the LytR/CpsA/Psr (LCP) family.</text>
</comment>
<evidence type="ECO:0000259" key="4">
    <source>
        <dbReference type="Pfam" id="PF03816"/>
    </source>
</evidence>
<dbReference type="EMBL" id="JACCBI010000001">
    <property type="protein sequence ID" value="NYD67468.1"/>
    <property type="molecule type" value="Genomic_DNA"/>
</dbReference>
<feature type="compositionally biased region" description="Low complexity" evidence="2">
    <location>
        <begin position="355"/>
        <end position="364"/>
    </location>
</feature>
<feature type="region of interest" description="Disordered" evidence="2">
    <location>
        <begin position="346"/>
        <end position="393"/>
    </location>
</feature>